<evidence type="ECO:0000256" key="4">
    <source>
        <dbReference type="ARBA" id="ARBA00022618"/>
    </source>
</evidence>
<accession>A0A9P6QKH9</accession>
<dbReference type="GO" id="GO:0072686">
    <property type="term" value="C:mitotic spindle"/>
    <property type="evidence" value="ECO:0007669"/>
    <property type="project" value="TreeGrafter"/>
</dbReference>
<feature type="coiled-coil region" evidence="8">
    <location>
        <begin position="582"/>
        <end position="623"/>
    </location>
</feature>
<evidence type="ECO:0000256" key="7">
    <source>
        <dbReference type="ARBA" id="ARBA00023306"/>
    </source>
</evidence>
<feature type="coiled-coil region" evidence="8">
    <location>
        <begin position="163"/>
        <end position="257"/>
    </location>
</feature>
<evidence type="ECO:0000256" key="2">
    <source>
        <dbReference type="ARBA" id="ARBA00008029"/>
    </source>
</evidence>
<dbReference type="GO" id="GO:0003735">
    <property type="term" value="F:structural constituent of ribosome"/>
    <property type="evidence" value="ECO:0007669"/>
    <property type="project" value="InterPro"/>
</dbReference>
<keyword evidence="8" id="KW-0175">Coiled coil</keyword>
<reference evidence="10" key="1">
    <citation type="journal article" date="2020" name="Fungal Divers.">
        <title>Resolving the Mortierellaceae phylogeny through synthesis of multi-gene phylogenetics and phylogenomics.</title>
        <authorList>
            <person name="Vandepol N."/>
            <person name="Liber J."/>
            <person name="Desiro A."/>
            <person name="Na H."/>
            <person name="Kennedy M."/>
            <person name="Barry K."/>
            <person name="Grigoriev I.V."/>
            <person name="Miller A.N."/>
            <person name="O'Donnell K."/>
            <person name="Stajich J.E."/>
            <person name="Bonito G."/>
        </authorList>
    </citation>
    <scope>NUCLEOTIDE SEQUENCE</scope>
    <source>
        <strain evidence="10">BC1065</strain>
    </source>
</reference>
<name>A0A9P6QKH9_9FUNG</name>
<dbReference type="GO" id="GO:0051315">
    <property type="term" value="P:attachment of mitotic spindle microtubules to kinetochore"/>
    <property type="evidence" value="ECO:0007669"/>
    <property type="project" value="TreeGrafter"/>
</dbReference>
<feature type="compositionally biased region" description="Low complexity" evidence="9">
    <location>
        <begin position="823"/>
        <end position="841"/>
    </location>
</feature>
<dbReference type="OrthoDB" id="331602at2759"/>
<dbReference type="GO" id="GO:0005635">
    <property type="term" value="C:nuclear envelope"/>
    <property type="evidence" value="ECO:0007669"/>
    <property type="project" value="TreeGrafter"/>
</dbReference>
<organism evidence="10 11">
    <name type="scientific">Actinomortierella ambigua</name>
    <dbReference type="NCBI Taxonomy" id="1343610"/>
    <lineage>
        <taxon>Eukaryota</taxon>
        <taxon>Fungi</taxon>
        <taxon>Fungi incertae sedis</taxon>
        <taxon>Mucoromycota</taxon>
        <taxon>Mortierellomycotina</taxon>
        <taxon>Mortierellomycetes</taxon>
        <taxon>Mortierellales</taxon>
        <taxon>Mortierellaceae</taxon>
        <taxon>Actinomortierella</taxon>
    </lineage>
</organism>
<keyword evidence="11" id="KW-1185">Reference proteome</keyword>
<dbReference type="AlphaFoldDB" id="A0A9P6QKH9"/>
<dbReference type="SUPFAM" id="SSF75704">
    <property type="entry name" value="Mitotic arrest deficient-like 1, Mad1"/>
    <property type="match status" value="1"/>
</dbReference>
<evidence type="ECO:0000256" key="9">
    <source>
        <dbReference type="SAM" id="MobiDB-lite"/>
    </source>
</evidence>
<evidence type="ECO:0000256" key="3">
    <source>
        <dbReference type="ARBA" id="ARBA00022019"/>
    </source>
</evidence>
<keyword evidence="6" id="KW-0539">Nucleus</keyword>
<keyword evidence="5" id="KW-0498">Mitosis</keyword>
<feature type="coiled-coil region" evidence="8">
    <location>
        <begin position="304"/>
        <end position="389"/>
    </location>
</feature>
<comment type="subcellular location">
    <subcellularLocation>
        <location evidence="1">Nucleus</location>
    </subcellularLocation>
</comment>
<protein>
    <recommendedName>
        <fullName evidence="3">Spindle assembly checkpoint component MAD1</fullName>
    </recommendedName>
</protein>
<dbReference type="Gene3D" id="6.10.250.90">
    <property type="match status" value="1"/>
</dbReference>
<evidence type="ECO:0000256" key="8">
    <source>
        <dbReference type="SAM" id="Coils"/>
    </source>
</evidence>
<dbReference type="Pfam" id="PF16053">
    <property type="entry name" value="MRP-S34"/>
    <property type="match status" value="1"/>
</dbReference>
<dbReference type="GO" id="GO:0005739">
    <property type="term" value="C:mitochondrion"/>
    <property type="evidence" value="ECO:0007669"/>
    <property type="project" value="InterPro"/>
</dbReference>
<keyword evidence="7" id="KW-0131">Cell cycle</keyword>
<dbReference type="Proteomes" id="UP000807716">
    <property type="component" value="Unassembled WGS sequence"/>
</dbReference>
<proteinExistence type="inferred from homology"/>
<evidence type="ECO:0000313" key="11">
    <source>
        <dbReference type="Proteomes" id="UP000807716"/>
    </source>
</evidence>
<comment type="similarity">
    <text evidence="2">Belongs to the MAD1 family.</text>
</comment>
<dbReference type="GO" id="GO:0007094">
    <property type="term" value="P:mitotic spindle assembly checkpoint signaling"/>
    <property type="evidence" value="ECO:0007669"/>
    <property type="project" value="InterPro"/>
</dbReference>
<dbReference type="PANTHER" id="PTHR23168:SF0">
    <property type="entry name" value="MITOTIC SPINDLE ASSEMBLY CHECKPOINT PROTEIN MAD1"/>
    <property type="match status" value="1"/>
</dbReference>
<dbReference type="PANTHER" id="PTHR23168">
    <property type="entry name" value="MITOTIC SPINDLE ASSEMBLY CHECKPOINT PROTEIN MAD1 MITOTIC ARREST DEFICIENT-LIKE PROTEIN 1"/>
    <property type="match status" value="1"/>
</dbReference>
<evidence type="ECO:0000313" key="10">
    <source>
        <dbReference type="EMBL" id="KAG0269498.1"/>
    </source>
</evidence>
<dbReference type="EMBL" id="JAAAJB010000023">
    <property type="protein sequence ID" value="KAG0269498.1"/>
    <property type="molecule type" value="Genomic_DNA"/>
</dbReference>
<comment type="caution">
    <text evidence="10">The sequence shown here is derived from an EMBL/GenBank/DDBJ whole genome shotgun (WGS) entry which is preliminary data.</text>
</comment>
<evidence type="ECO:0000256" key="6">
    <source>
        <dbReference type="ARBA" id="ARBA00023242"/>
    </source>
</evidence>
<feature type="coiled-coil region" evidence="8">
    <location>
        <begin position="655"/>
        <end position="723"/>
    </location>
</feature>
<evidence type="ECO:0000256" key="5">
    <source>
        <dbReference type="ARBA" id="ARBA00022776"/>
    </source>
</evidence>
<dbReference type="GO" id="GO:0000776">
    <property type="term" value="C:kinetochore"/>
    <property type="evidence" value="ECO:0007669"/>
    <property type="project" value="TreeGrafter"/>
</dbReference>
<feature type="region of interest" description="Disordered" evidence="9">
    <location>
        <begin position="823"/>
        <end position="881"/>
    </location>
</feature>
<feature type="coiled-coil region" evidence="8">
    <location>
        <begin position="525"/>
        <end position="552"/>
    </location>
</feature>
<feature type="compositionally biased region" description="Polar residues" evidence="9">
    <location>
        <begin position="842"/>
        <end position="875"/>
    </location>
</feature>
<gene>
    <name evidence="10" type="primary">MAD1</name>
    <name evidence="10" type="ORF">DFQ27_003185</name>
</gene>
<sequence length="881" mass="100607">MSSIAKEILSKAGQSLPVITKSTQPRNLYRTLKVMDNNGLGEHVTTTKLLNKGFQDCYYKVTSVRFRGPELNHGKAYGVEVWKGKVLNNGAPVEIRGGLKWNWVKYRPSAEHVEAIPKEKQASLSAAHLLAAGDQENDHSDEEEYEHTKKRLRDTQYELATTRTELERRIIQLEETVQRAEVQEKKLRSRIDTLEGHRRILYTQEKETTKKLQDLEDETTRTKACFEEDLTANDEIIKGLREENMDLKERLFQLQEQSRATESTLTQRVRALVSTHAHHEKLLAETRGNSESQNTLVLEKHQQLTEALAKILDLEAQNRQLRQNMQGLEDAARIERELKNQMTYIKQLEGQNRQLSVECKHFKQLYQNVEVLKEEKASMEQKLKMLDELGFKCAKLEVENGVLKKEKEQWTVFLRQGDMTDYKAPYELAKAVAQLRAEKATLLLAKGESDATLKNNHRRIEQLEQQIREVMHTVASQEEICREEASKALVAQRSKDLALRDAQNLRDLLKTYDMEEKTLMGGNYDAQKTARIEQLEALVQEYREKLDAAIASSATTVFQQNSVGTGAQSLLETIQKTTEGVYAQLSTDNKRLTEDKLKLQQNLEILRKENESLEAKLVEHEIAMGAGAFNPATSRILEINDSPANRHQAIRQKVLDDLKEENRALLEAYKALQQQRQQLQDQPTSENIEMVPMASLERLQSELDRIQQELAVNEKKISRLKSSWRDKADEFRQAVHSLLGYKLNYLEDGRVEMISAYAAQEDQSFVFRSGQNDEGSMQLVGTGSHAFMEDFKEEFEFWVNGLGSIPAFLSRVTLRLAESQAGISQEQQQQTLQPPQQRPTTDSNAHQSSNPFSRLANQEAVPSSAGTPTDLTQGSDMIMDL</sequence>
<dbReference type="InterPro" id="IPR032053">
    <property type="entry name" value="Ribosomal_mS34"/>
</dbReference>
<keyword evidence="4" id="KW-0132">Cell division</keyword>
<dbReference type="Pfam" id="PF05557">
    <property type="entry name" value="MAD"/>
    <property type="match status" value="1"/>
</dbReference>
<dbReference type="Gene3D" id="3.30.457.60">
    <property type="match status" value="1"/>
</dbReference>
<dbReference type="GO" id="GO:0051301">
    <property type="term" value="P:cell division"/>
    <property type="evidence" value="ECO:0007669"/>
    <property type="project" value="UniProtKB-KW"/>
</dbReference>
<dbReference type="InterPro" id="IPR008672">
    <property type="entry name" value="Mad1"/>
</dbReference>
<evidence type="ECO:0000256" key="1">
    <source>
        <dbReference type="ARBA" id="ARBA00004123"/>
    </source>
</evidence>
<feature type="coiled-coil region" evidence="8">
    <location>
        <begin position="453"/>
        <end position="480"/>
    </location>
</feature>